<dbReference type="SMART" id="SM00896">
    <property type="entry name" value="FDX-ACB"/>
    <property type="match status" value="1"/>
</dbReference>
<feature type="domain" description="FDX-ACB" evidence="18">
    <location>
        <begin position="776"/>
        <end position="869"/>
    </location>
</feature>
<comment type="caution">
    <text evidence="15">Lacks conserved residue(s) required for the propagation of feature annotation.</text>
</comment>
<dbReference type="EC" id="6.1.1.20" evidence="15"/>
<sequence length="870" mass="93797">MPRIPLDWLRQHVDISPDLSAEELAAALVKVGLEEETIHRSEVTGPIVVGKVLTLEKNEQSNGKLINYCRVDVGEHNDAPGEGKEPSELPSRGIICGAHNFVEGDYVVVSLPGAVLPGDFKIAARKTYGHISDGMICSQRELGLGDDHDGIIVLAHNDDEARERGIPAIGHDVLGFLGLAGEVLEINVTPDRGYCFSMRGVAREYSHSTGAKFTDPAYESNAAKNVPAVNNEGFAVEIADDAPIHGVPGCSRFVTRIVRGVDACAQSPKWMHDRLKAAGMRPISLVVDATNYVMLDLGQPLHAYDLNKTVAPLIVRRAKAGETLRTLDDVERTLGGEDLVIADSQGGRGERAVGLAGTMGGASTEISDATTDVLIEAAHFDSVSVARMARNHRLPSEASKRFERGVDPQLPPIAAQAVVDLLVEYGGGTADQANFEVNHVDATPALAFNTGETRRLTGLELSAEKQISLLHAIGCEVEEIPSISDAASDDNRELSVTAPSWRPDLIGSAHFVEEIARLVGFDEIASVVPYAPAGHGLSIEQRQARDVARALAEQGWVQVLSYPFVAGQVFDHQGIDDDDARRLAIRLQNPLQESAPYMRTSILDSLLETARLNVSRGHSTVALFETGVVTRPQGVVPAENPGVGRRPTNEELDALERAIPAQPRHIAGVATARAAEAAADLDGVTWDWRDAIEAVKTLGRTIGLDMRVKQEQYAPFHPGRCAQICVGEHVIGYAGELAPQVCKTFELPKRSIAFEADLDQLFAARGSSPIQVAGVSTFPMAKEDIAVVVDADLPSYEVEAVIRNVGGEILEDVRLFDVYRGEQIGDGKKSLAFALRLRGLDHTLTAEETAALRKRIVKQLKKTFDADLRA</sequence>
<dbReference type="CDD" id="cd00769">
    <property type="entry name" value="PheRS_beta_core"/>
    <property type="match status" value="1"/>
</dbReference>
<evidence type="ECO:0000256" key="16">
    <source>
        <dbReference type="PROSITE-ProRule" id="PRU00209"/>
    </source>
</evidence>
<dbReference type="InterPro" id="IPR012340">
    <property type="entry name" value="NA-bd_OB-fold"/>
</dbReference>
<evidence type="ECO:0000259" key="18">
    <source>
        <dbReference type="PROSITE" id="PS51447"/>
    </source>
</evidence>
<dbReference type="Gene3D" id="2.40.50.140">
    <property type="entry name" value="Nucleic acid-binding proteins"/>
    <property type="match status" value="1"/>
</dbReference>
<feature type="domain" description="B5" evidence="19">
    <location>
        <begin position="441"/>
        <end position="526"/>
    </location>
</feature>
<dbReference type="GO" id="GO:0000049">
    <property type="term" value="F:tRNA binding"/>
    <property type="evidence" value="ECO:0007669"/>
    <property type="project" value="UniProtKB-UniRule"/>
</dbReference>
<dbReference type="Gene3D" id="3.30.930.10">
    <property type="entry name" value="Bira Bifunctional Protein, Domain 2"/>
    <property type="match status" value="1"/>
</dbReference>
<evidence type="ECO:0000256" key="1">
    <source>
        <dbReference type="ARBA" id="ARBA00004496"/>
    </source>
</evidence>
<dbReference type="PANTHER" id="PTHR10947:SF0">
    <property type="entry name" value="PHENYLALANINE--TRNA LIGASE BETA SUBUNIT"/>
    <property type="match status" value="1"/>
</dbReference>
<reference evidence="20 21" key="1">
    <citation type="submission" date="2019-02" db="EMBL/GenBank/DDBJ databases">
        <title>Arcanobacterium bovis sp. nov., isolated from the milk of a cow with mastitis.</title>
        <authorList>
            <person name="Sammra O."/>
            <person name="Foster G."/>
            <person name="Hassan A."/>
            <person name="Alssahen M."/>
            <person name="Laemmler C."/>
            <person name="Borowiak M."/>
            <person name="Malorny B."/>
            <person name="Abdulmawjood A."/>
        </authorList>
    </citation>
    <scope>NUCLEOTIDE SEQUENCE [LARGE SCALE GENOMIC DNA]</scope>
    <source>
        <strain evidence="20 21">C605018/01/1</strain>
    </source>
</reference>
<dbReference type="InterPro" id="IPR045060">
    <property type="entry name" value="Phe-tRNA-ligase_IIc_bsu"/>
</dbReference>
<comment type="caution">
    <text evidence="20">The sequence shown here is derived from an EMBL/GenBank/DDBJ whole genome shotgun (WGS) entry which is preliminary data.</text>
</comment>
<name>A0A4Q9V042_9ACTO</name>
<evidence type="ECO:0000256" key="13">
    <source>
        <dbReference type="ARBA" id="ARBA00023146"/>
    </source>
</evidence>
<dbReference type="GO" id="GO:0006432">
    <property type="term" value="P:phenylalanyl-tRNA aminoacylation"/>
    <property type="evidence" value="ECO:0007669"/>
    <property type="project" value="UniProtKB-UniRule"/>
</dbReference>
<dbReference type="InterPro" id="IPR009061">
    <property type="entry name" value="DNA-bd_dom_put_sf"/>
</dbReference>
<evidence type="ECO:0000256" key="2">
    <source>
        <dbReference type="ARBA" id="ARBA00008653"/>
    </source>
</evidence>
<dbReference type="RefSeq" id="WP_131280392.1">
    <property type="nucleotide sequence ID" value="NZ_JBHSLR010000009.1"/>
</dbReference>
<comment type="subcellular location">
    <subcellularLocation>
        <location evidence="1 15">Cytoplasm</location>
    </subcellularLocation>
</comment>
<dbReference type="Gene3D" id="3.30.56.10">
    <property type="match status" value="2"/>
</dbReference>
<dbReference type="PROSITE" id="PS50886">
    <property type="entry name" value="TRBD"/>
    <property type="match status" value="1"/>
</dbReference>
<dbReference type="FunFam" id="3.30.70.380:FF:000001">
    <property type="entry name" value="Phenylalanine--tRNA ligase beta subunit"/>
    <property type="match status" value="1"/>
</dbReference>
<dbReference type="EMBL" id="SJDT01000003">
    <property type="protein sequence ID" value="TBW21984.1"/>
    <property type="molecule type" value="Genomic_DNA"/>
</dbReference>
<evidence type="ECO:0000256" key="15">
    <source>
        <dbReference type="HAMAP-Rule" id="MF_00283"/>
    </source>
</evidence>
<dbReference type="SMART" id="SM00873">
    <property type="entry name" value="B3_4"/>
    <property type="match status" value="1"/>
</dbReference>
<keyword evidence="5 16" id="KW-0820">tRNA-binding</keyword>
<dbReference type="Pfam" id="PF03484">
    <property type="entry name" value="B5"/>
    <property type="match status" value="1"/>
</dbReference>
<dbReference type="Gene3D" id="3.30.70.380">
    <property type="entry name" value="Ferrodoxin-fold anticodon-binding domain"/>
    <property type="match status" value="1"/>
</dbReference>
<evidence type="ECO:0000313" key="20">
    <source>
        <dbReference type="EMBL" id="TBW21984.1"/>
    </source>
</evidence>
<dbReference type="PROSITE" id="PS51447">
    <property type="entry name" value="FDX_ACB"/>
    <property type="match status" value="1"/>
</dbReference>
<dbReference type="InterPro" id="IPR005147">
    <property type="entry name" value="tRNA_synthase_B5-dom"/>
</dbReference>
<dbReference type="Pfam" id="PF03483">
    <property type="entry name" value="B3_4"/>
    <property type="match status" value="1"/>
</dbReference>
<dbReference type="Pfam" id="PF03147">
    <property type="entry name" value="FDX-ACB"/>
    <property type="match status" value="1"/>
</dbReference>
<dbReference type="SUPFAM" id="SSF50249">
    <property type="entry name" value="Nucleic acid-binding proteins"/>
    <property type="match status" value="1"/>
</dbReference>
<keyword evidence="13 15" id="KW-0030">Aminoacyl-tRNA synthetase</keyword>
<evidence type="ECO:0000256" key="12">
    <source>
        <dbReference type="ARBA" id="ARBA00022917"/>
    </source>
</evidence>
<dbReference type="HAMAP" id="MF_00283">
    <property type="entry name" value="Phe_tRNA_synth_beta1"/>
    <property type="match status" value="1"/>
</dbReference>
<protein>
    <recommendedName>
        <fullName evidence="15">Phenylalanine--tRNA ligase beta subunit</fullName>
        <ecNumber evidence="15">6.1.1.20</ecNumber>
    </recommendedName>
    <alternativeName>
        <fullName evidence="15">Phenylalanyl-tRNA synthetase beta subunit</fullName>
        <shortName evidence="15">PheRS</shortName>
    </alternativeName>
</protein>
<keyword evidence="9 15" id="KW-0067">ATP-binding</keyword>
<keyword evidence="8 15" id="KW-0547">Nucleotide-binding</keyword>
<keyword evidence="7 15" id="KW-0479">Metal-binding</keyword>
<evidence type="ECO:0000256" key="4">
    <source>
        <dbReference type="ARBA" id="ARBA00022490"/>
    </source>
</evidence>
<dbReference type="CDD" id="cd02796">
    <property type="entry name" value="tRNA_bind_bactPheRS"/>
    <property type="match status" value="1"/>
</dbReference>
<evidence type="ECO:0000256" key="5">
    <source>
        <dbReference type="ARBA" id="ARBA00022555"/>
    </source>
</evidence>
<dbReference type="GO" id="GO:0000287">
    <property type="term" value="F:magnesium ion binding"/>
    <property type="evidence" value="ECO:0007669"/>
    <property type="project" value="UniProtKB-UniRule"/>
</dbReference>
<evidence type="ECO:0000256" key="9">
    <source>
        <dbReference type="ARBA" id="ARBA00022840"/>
    </source>
</evidence>
<dbReference type="GO" id="GO:0005524">
    <property type="term" value="F:ATP binding"/>
    <property type="evidence" value="ECO:0007669"/>
    <property type="project" value="UniProtKB-UniRule"/>
</dbReference>
<dbReference type="InterPro" id="IPR020825">
    <property type="entry name" value="Phe-tRNA_synthase-like_B3/B4"/>
</dbReference>
<dbReference type="InterPro" id="IPR004532">
    <property type="entry name" value="Phe-tRNA-ligase_IIc_bsu_bact"/>
</dbReference>
<dbReference type="PROSITE" id="PS51483">
    <property type="entry name" value="B5"/>
    <property type="match status" value="1"/>
</dbReference>
<evidence type="ECO:0000259" key="19">
    <source>
        <dbReference type="PROSITE" id="PS51483"/>
    </source>
</evidence>
<dbReference type="SMART" id="SM00874">
    <property type="entry name" value="B5"/>
    <property type="match status" value="1"/>
</dbReference>
<feature type="binding site" evidence="15">
    <location>
        <position position="504"/>
    </location>
    <ligand>
        <name>Mg(2+)</name>
        <dbReference type="ChEBI" id="CHEBI:18420"/>
        <note>shared with alpha subunit</note>
    </ligand>
</feature>
<comment type="cofactor">
    <cofactor evidence="15">
        <name>Mg(2+)</name>
        <dbReference type="ChEBI" id="CHEBI:18420"/>
    </cofactor>
    <text evidence="15">Binds 2 magnesium ions per tetramer.</text>
</comment>
<keyword evidence="4 15" id="KW-0963">Cytoplasm</keyword>
<evidence type="ECO:0000256" key="14">
    <source>
        <dbReference type="ARBA" id="ARBA00049255"/>
    </source>
</evidence>
<dbReference type="Pfam" id="PF17759">
    <property type="entry name" value="tRNA_synthFbeta"/>
    <property type="match status" value="1"/>
</dbReference>
<keyword evidence="21" id="KW-1185">Reference proteome</keyword>
<dbReference type="OrthoDB" id="9805455at2"/>
<dbReference type="NCBIfam" id="TIGR00472">
    <property type="entry name" value="pheT_bact"/>
    <property type="match status" value="1"/>
</dbReference>
<feature type="domain" description="TRNA-binding" evidence="17">
    <location>
        <begin position="41"/>
        <end position="169"/>
    </location>
</feature>
<dbReference type="SUPFAM" id="SSF56037">
    <property type="entry name" value="PheT/TilS domain"/>
    <property type="match status" value="1"/>
</dbReference>
<evidence type="ECO:0000256" key="11">
    <source>
        <dbReference type="ARBA" id="ARBA00022884"/>
    </source>
</evidence>
<keyword evidence="6 15" id="KW-0436">Ligase</keyword>
<dbReference type="PANTHER" id="PTHR10947">
    <property type="entry name" value="PHENYLALANYL-TRNA SYNTHETASE BETA CHAIN AND LEUCINE-RICH REPEAT-CONTAINING PROTEIN 47"/>
    <property type="match status" value="1"/>
</dbReference>
<feature type="binding site" evidence="15">
    <location>
        <position position="514"/>
    </location>
    <ligand>
        <name>Mg(2+)</name>
        <dbReference type="ChEBI" id="CHEBI:18420"/>
        <note>shared with alpha subunit</note>
    </ligand>
</feature>
<evidence type="ECO:0000256" key="6">
    <source>
        <dbReference type="ARBA" id="ARBA00022598"/>
    </source>
</evidence>
<dbReference type="InterPro" id="IPR045864">
    <property type="entry name" value="aa-tRNA-synth_II/BPL/LPL"/>
</dbReference>
<dbReference type="InterPro" id="IPR005146">
    <property type="entry name" value="B3/B4_tRNA-bd"/>
</dbReference>
<evidence type="ECO:0000313" key="21">
    <source>
        <dbReference type="Proteomes" id="UP000293036"/>
    </source>
</evidence>
<comment type="subunit">
    <text evidence="3 15">Tetramer of two alpha and two beta subunits.</text>
</comment>
<feature type="binding site" evidence="15">
    <location>
        <position position="513"/>
    </location>
    <ligand>
        <name>Mg(2+)</name>
        <dbReference type="ChEBI" id="CHEBI:18420"/>
        <note>shared with alpha subunit</note>
    </ligand>
</feature>
<dbReference type="AlphaFoldDB" id="A0A4Q9V042"/>
<keyword evidence="12 15" id="KW-0648">Protein biosynthesis</keyword>
<evidence type="ECO:0000256" key="8">
    <source>
        <dbReference type="ARBA" id="ARBA00022741"/>
    </source>
</evidence>
<dbReference type="Pfam" id="PF01588">
    <property type="entry name" value="tRNA_bind"/>
    <property type="match status" value="1"/>
</dbReference>
<dbReference type="InterPro" id="IPR005121">
    <property type="entry name" value="Fdx_antiC-bd"/>
</dbReference>
<dbReference type="Gene3D" id="3.50.40.10">
    <property type="entry name" value="Phenylalanyl-trna Synthetase, Chain B, domain 3"/>
    <property type="match status" value="1"/>
</dbReference>
<evidence type="ECO:0000256" key="7">
    <source>
        <dbReference type="ARBA" id="ARBA00022723"/>
    </source>
</evidence>
<organism evidence="20 21">
    <name type="scientific">Arcanobacterium bovis</name>
    <dbReference type="NCBI Taxonomy" id="2529275"/>
    <lineage>
        <taxon>Bacteria</taxon>
        <taxon>Bacillati</taxon>
        <taxon>Actinomycetota</taxon>
        <taxon>Actinomycetes</taxon>
        <taxon>Actinomycetales</taxon>
        <taxon>Actinomycetaceae</taxon>
        <taxon>Arcanobacterium</taxon>
    </lineage>
</organism>
<dbReference type="InterPro" id="IPR033714">
    <property type="entry name" value="tRNA_bind_bactPheRS"/>
</dbReference>
<dbReference type="SUPFAM" id="SSF54991">
    <property type="entry name" value="Anticodon-binding domain of PheRS"/>
    <property type="match status" value="1"/>
</dbReference>
<evidence type="ECO:0000259" key="17">
    <source>
        <dbReference type="PROSITE" id="PS50886"/>
    </source>
</evidence>
<keyword evidence="11 16" id="KW-0694">RNA-binding</keyword>
<comment type="catalytic activity">
    <reaction evidence="14 15">
        <text>tRNA(Phe) + L-phenylalanine + ATP = L-phenylalanyl-tRNA(Phe) + AMP + diphosphate + H(+)</text>
        <dbReference type="Rhea" id="RHEA:19413"/>
        <dbReference type="Rhea" id="RHEA-COMP:9668"/>
        <dbReference type="Rhea" id="RHEA-COMP:9699"/>
        <dbReference type="ChEBI" id="CHEBI:15378"/>
        <dbReference type="ChEBI" id="CHEBI:30616"/>
        <dbReference type="ChEBI" id="CHEBI:33019"/>
        <dbReference type="ChEBI" id="CHEBI:58095"/>
        <dbReference type="ChEBI" id="CHEBI:78442"/>
        <dbReference type="ChEBI" id="CHEBI:78531"/>
        <dbReference type="ChEBI" id="CHEBI:456215"/>
        <dbReference type="EC" id="6.1.1.20"/>
    </reaction>
</comment>
<dbReference type="SUPFAM" id="SSF46955">
    <property type="entry name" value="Putative DNA-binding domain"/>
    <property type="match status" value="1"/>
</dbReference>
<gene>
    <name evidence="15" type="primary">pheT</name>
    <name evidence="20" type="ORF">EZJ44_03860</name>
</gene>
<dbReference type="InterPro" id="IPR002547">
    <property type="entry name" value="tRNA-bd_dom"/>
</dbReference>
<dbReference type="GO" id="GO:0004826">
    <property type="term" value="F:phenylalanine-tRNA ligase activity"/>
    <property type="evidence" value="ECO:0007669"/>
    <property type="project" value="UniProtKB-UniRule"/>
</dbReference>
<dbReference type="SUPFAM" id="SSF55681">
    <property type="entry name" value="Class II aaRS and biotin synthetases"/>
    <property type="match status" value="1"/>
</dbReference>
<comment type="similarity">
    <text evidence="2 15">Belongs to the phenylalanyl-tRNA synthetase beta subunit family. Type 1 subfamily.</text>
</comment>
<proteinExistence type="inferred from homology"/>
<dbReference type="InterPro" id="IPR041616">
    <property type="entry name" value="PheRS_beta_core"/>
</dbReference>
<evidence type="ECO:0000256" key="10">
    <source>
        <dbReference type="ARBA" id="ARBA00022842"/>
    </source>
</evidence>
<evidence type="ECO:0000256" key="3">
    <source>
        <dbReference type="ARBA" id="ARBA00011209"/>
    </source>
</evidence>
<keyword evidence="10 15" id="KW-0460">Magnesium</keyword>
<dbReference type="GO" id="GO:0009328">
    <property type="term" value="C:phenylalanine-tRNA ligase complex"/>
    <property type="evidence" value="ECO:0007669"/>
    <property type="project" value="TreeGrafter"/>
</dbReference>
<dbReference type="InterPro" id="IPR036690">
    <property type="entry name" value="Fdx_antiC-bd_sf"/>
</dbReference>
<dbReference type="Proteomes" id="UP000293036">
    <property type="component" value="Unassembled WGS sequence"/>
</dbReference>
<accession>A0A4Q9V042</accession>